<feature type="region of interest" description="Disordered" evidence="2">
    <location>
        <begin position="1"/>
        <end position="43"/>
    </location>
</feature>
<dbReference type="InterPro" id="IPR036388">
    <property type="entry name" value="WH-like_DNA-bd_sf"/>
</dbReference>
<evidence type="ECO:0000256" key="2">
    <source>
        <dbReference type="SAM" id="MobiDB-lite"/>
    </source>
</evidence>
<protein>
    <submittedName>
        <fullName evidence="3">Sugar kinase</fullName>
    </submittedName>
</protein>
<dbReference type="InterPro" id="IPR043129">
    <property type="entry name" value="ATPase_NBD"/>
</dbReference>
<keyword evidence="3" id="KW-0808">Transferase</keyword>
<name>A0A8J3Y5M6_9ACTN</name>
<proteinExistence type="inferred from homology"/>
<sequence>MVAIPRQRPRPEPAPAAPAVPAPPVAEPAAPLAAPAAAPSKEEVRRHNLGALLRHVHVHGATSRAELTHSLGLNRSTIGALAADLAAAGLVSEQSPGETTGEVRRAGRPSLIVRPLPARVYAYALAVDADRLRAARVGLGGVLLDARTTERPPGMALLDAVGPLAGLVRELTPGVPAGARCVGGGVAVAHAAAGVAAPDDAVEAALADALPGARPLATGATADLAALAEHVRGAATGCANIVYLHGDTAGAGGGIGGGIIAGGRRVTGHGGHGGEAGHMVVHPRGLPCACGSRGCWQTEIGAAALLRGTGAPSAGAVLEAAARGDEAAAAAVRRVADWLGFGVANLVNIVNPEAVVFGGTLLDVYAAAPDRVRAKLDAMALPVCREHVRLRPAVLGDDAPLLGAAELAFERLLADPLGEPVAGVA</sequence>
<feature type="compositionally biased region" description="Pro residues" evidence="2">
    <location>
        <begin position="12"/>
        <end position="26"/>
    </location>
</feature>
<dbReference type="InterPro" id="IPR036390">
    <property type="entry name" value="WH_DNA-bd_sf"/>
</dbReference>
<dbReference type="AlphaFoldDB" id="A0A8J3Y5M6"/>
<comment type="similarity">
    <text evidence="1">Belongs to the ROK (NagC/XylR) family.</text>
</comment>
<accession>A0A8J3Y5M6</accession>
<organism evidence="3 4">
    <name type="scientific">Spirilliplanes yamanashiensis</name>
    <dbReference type="NCBI Taxonomy" id="42233"/>
    <lineage>
        <taxon>Bacteria</taxon>
        <taxon>Bacillati</taxon>
        <taxon>Actinomycetota</taxon>
        <taxon>Actinomycetes</taxon>
        <taxon>Micromonosporales</taxon>
        <taxon>Micromonosporaceae</taxon>
        <taxon>Spirilliplanes</taxon>
    </lineage>
</organism>
<dbReference type="Gene3D" id="3.30.420.40">
    <property type="match status" value="2"/>
</dbReference>
<evidence type="ECO:0000313" key="4">
    <source>
        <dbReference type="Proteomes" id="UP000652013"/>
    </source>
</evidence>
<dbReference type="InterPro" id="IPR000600">
    <property type="entry name" value="ROK"/>
</dbReference>
<feature type="compositionally biased region" description="Low complexity" evidence="2">
    <location>
        <begin position="27"/>
        <end position="39"/>
    </location>
</feature>
<gene>
    <name evidence="3" type="ORF">Sya03_11540</name>
</gene>
<keyword evidence="3" id="KW-0418">Kinase</keyword>
<dbReference type="RefSeq" id="WP_203937128.1">
    <property type="nucleotide sequence ID" value="NZ_BAAAGJ010000005.1"/>
</dbReference>
<keyword evidence="4" id="KW-1185">Reference proteome</keyword>
<dbReference type="PANTHER" id="PTHR18964">
    <property type="entry name" value="ROK (REPRESSOR, ORF, KINASE) FAMILY"/>
    <property type="match status" value="1"/>
</dbReference>
<dbReference type="GO" id="GO:0016301">
    <property type="term" value="F:kinase activity"/>
    <property type="evidence" value="ECO:0007669"/>
    <property type="project" value="UniProtKB-KW"/>
</dbReference>
<dbReference type="Pfam" id="PF00480">
    <property type="entry name" value="ROK"/>
    <property type="match status" value="1"/>
</dbReference>
<dbReference type="PANTHER" id="PTHR18964:SF149">
    <property type="entry name" value="BIFUNCTIONAL UDP-N-ACETYLGLUCOSAMINE 2-EPIMERASE_N-ACETYLMANNOSAMINE KINASE"/>
    <property type="match status" value="1"/>
</dbReference>
<dbReference type="Proteomes" id="UP000652013">
    <property type="component" value="Unassembled WGS sequence"/>
</dbReference>
<comment type="caution">
    <text evidence="3">The sequence shown here is derived from an EMBL/GenBank/DDBJ whole genome shotgun (WGS) entry which is preliminary data.</text>
</comment>
<dbReference type="SUPFAM" id="SSF53067">
    <property type="entry name" value="Actin-like ATPase domain"/>
    <property type="match status" value="1"/>
</dbReference>
<evidence type="ECO:0000256" key="1">
    <source>
        <dbReference type="ARBA" id="ARBA00006479"/>
    </source>
</evidence>
<dbReference type="Gene3D" id="1.10.10.10">
    <property type="entry name" value="Winged helix-like DNA-binding domain superfamily/Winged helix DNA-binding domain"/>
    <property type="match status" value="1"/>
</dbReference>
<dbReference type="EMBL" id="BOOY01000006">
    <property type="protein sequence ID" value="GIJ01802.1"/>
    <property type="molecule type" value="Genomic_DNA"/>
</dbReference>
<evidence type="ECO:0000313" key="3">
    <source>
        <dbReference type="EMBL" id="GIJ01802.1"/>
    </source>
</evidence>
<reference evidence="3" key="1">
    <citation type="submission" date="2021-01" db="EMBL/GenBank/DDBJ databases">
        <title>Whole genome shotgun sequence of Spirilliplanes yamanashiensis NBRC 15828.</title>
        <authorList>
            <person name="Komaki H."/>
            <person name="Tamura T."/>
        </authorList>
    </citation>
    <scope>NUCLEOTIDE SEQUENCE</scope>
    <source>
        <strain evidence="3">NBRC 15828</strain>
    </source>
</reference>
<dbReference type="SUPFAM" id="SSF46785">
    <property type="entry name" value="Winged helix' DNA-binding domain"/>
    <property type="match status" value="1"/>
</dbReference>